<feature type="transmembrane region" description="Helical" evidence="1">
    <location>
        <begin position="20"/>
        <end position="38"/>
    </location>
</feature>
<evidence type="ECO:0000313" key="2">
    <source>
        <dbReference type="EMBL" id="RKQ88358.1"/>
    </source>
</evidence>
<comment type="caution">
    <text evidence="2">The sequence shown here is derived from an EMBL/GenBank/DDBJ whole genome shotgun (WGS) entry which is preliminary data.</text>
</comment>
<evidence type="ECO:0000256" key="1">
    <source>
        <dbReference type="SAM" id="Phobius"/>
    </source>
</evidence>
<proteinExistence type="predicted"/>
<protein>
    <submittedName>
        <fullName evidence="2">Uncharacterized protein</fullName>
    </submittedName>
</protein>
<keyword evidence="1" id="KW-0812">Transmembrane</keyword>
<keyword evidence="3" id="KW-1185">Reference proteome</keyword>
<reference evidence="2 3" key="1">
    <citation type="submission" date="2018-10" db="EMBL/GenBank/DDBJ databases">
        <title>Genomic Encyclopedia of Archaeal and Bacterial Type Strains, Phase II (KMG-II): from individual species to whole genera.</title>
        <authorList>
            <person name="Goeker M."/>
        </authorList>
    </citation>
    <scope>NUCLEOTIDE SEQUENCE [LARGE SCALE GENOMIC DNA]</scope>
    <source>
        <strain evidence="2 3">DSM 14954</strain>
    </source>
</reference>
<dbReference type="EMBL" id="RBIL01000002">
    <property type="protein sequence ID" value="RKQ88358.1"/>
    <property type="molecule type" value="Genomic_DNA"/>
</dbReference>
<evidence type="ECO:0000313" key="3">
    <source>
        <dbReference type="Proteomes" id="UP000278962"/>
    </source>
</evidence>
<dbReference type="Proteomes" id="UP000278962">
    <property type="component" value="Unassembled WGS sequence"/>
</dbReference>
<keyword evidence="1" id="KW-1133">Transmembrane helix</keyword>
<organism evidence="2 3">
    <name type="scientific">Solirubrobacter pauli</name>
    <dbReference type="NCBI Taxonomy" id="166793"/>
    <lineage>
        <taxon>Bacteria</taxon>
        <taxon>Bacillati</taxon>
        <taxon>Actinomycetota</taxon>
        <taxon>Thermoleophilia</taxon>
        <taxon>Solirubrobacterales</taxon>
        <taxon>Solirubrobacteraceae</taxon>
        <taxon>Solirubrobacter</taxon>
    </lineage>
</organism>
<name>A0A660L4L7_9ACTN</name>
<keyword evidence="1" id="KW-0472">Membrane</keyword>
<feature type="transmembrane region" description="Helical" evidence="1">
    <location>
        <begin position="59"/>
        <end position="77"/>
    </location>
</feature>
<gene>
    <name evidence="2" type="ORF">C8N24_6400</name>
</gene>
<accession>A0A660L4L7</accession>
<sequence>MGVFAYAATMLVLSSLIDEPSWFAVCHVAVVLIALGVVHGTLQDIATRSDWTDAQRVSWRNWLWSFNLFAAAAYYWLHMRSR</sequence>
<dbReference type="AlphaFoldDB" id="A0A660L4L7"/>